<feature type="region of interest" description="Disordered" evidence="1">
    <location>
        <begin position="1"/>
        <end position="63"/>
    </location>
</feature>
<evidence type="ECO:0000313" key="2">
    <source>
        <dbReference type="EMBL" id="GEL23740.1"/>
    </source>
</evidence>
<feature type="compositionally biased region" description="Basic and acidic residues" evidence="1">
    <location>
        <begin position="35"/>
        <end position="52"/>
    </location>
</feature>
<reference evidence="2 3" key="1">
    <citation type="submission" date="2019-07" db="EMBL/GenBank/DDBJ databases">
        <title>Whole genome shotgun sequence of Pseudonocardia sulfidoxydans NBRC 16205.</title>
        <authorList>
            <person name="Hosoyama A."/>
            <person name="Uohara A."/>
            <person name="Ohji S."/>
            <person name="Ichikawa N."/>
        </authorList>
    </citation>
    <scope>NUCLEOTIDE SEQUENCE [LARGE SCALE GENOMIC DNA]</scope>
    <source>
        <strain evidence="2 3">NBRC 16205</strain>
    </source>
</reference>
<proteinExistence type="predicted"/>
<evidence type="ECO:0000256" key="1">
    <source>
        <dbReference type="SAM" id="MobiDB-lite"/>
    </source>
</evidence>
<evidence type="ECO:0000313" key="3">
    <source>
        <dbReference type="Proteomes" id="UP000321685"/>
    </source>
</evidence>
<gene>
    <name evidence="2" type="ORF">PSU4_26940</name>
</gene>
<accession>A0A511DG33</accession>
<keyword evidence="3" id="KW-1185">Reference proteome</keyword>
<sequence>MHRQHLSGVPGSELDDGIAPRTVRAGNPDPAIEQVTRDSCSDSSRRAGHQRDASLSASGCHGSMVPIGPITGSLIHVTFAPLTGVRSPGEAAYPPTRRSPPVQN</sequence>
<organism evidence="2 3">
    <name type="scientific">Pseudonocardia sulfidoxydans NBRC 16205</name>
    <dbReference type="NCBI Taxonomy" id="1223511"/>
    <lineage>
        <taxon>Bacteria</taxon>
        <taxon>Bacillati</taxon>
        <taxon>Actinomycetota</taxon>
        <taxon>Actinomycetes</taxon>
        <taxon>Pseudonocardiales</taxon>
        <taxon>Pseudonocardiaceae</taxon>
        <taxon>Pseudonocardia</taxon>
    </lineage>
</organism>
<protein>
    <submittedName>
        <fullName evidence="2">Uncharacterized protein</fullName>
    </submittedName>
</protein>
<name>A0A511DG33_9PSEU</name>
<dbReference type="EMBL" id="BJVJ01000023">
    <property type="protein sequence ID" value="GEL23740.1"/>
    <property type="molecule type" value="Genomic_DNA"/>
</dbReference>
<comment type="caution">
    <text evidence="2">The sequence shown here is derived from an EMBL/GenBank/DDBJ whole genome shotgun (WGS) entry which is preliminary data.</text>
</comment>
<dbReference type="AlphaFoldDB" id="A0A511DG33"/>
<dbReference type="Proteomes" id="UP000321685">
    <property type="component" value="Unassembled WGS sequence"/>
</dbReference>
<feature type="region of interest" description="Disordered" evidence="1">
    <location>
        <begin position="85"/>
        <end position="104"/>
    </location>
</feature>